<feature type="domain" description="N-acetyltransferase" evidence="1">
    <location>
        <begin position="1"/>
        <end position="121"/>
    </location>
</feature>
<reference evidence="4" key="1">
    <citation type="journal article" date="2019" name="Int. J. Syst. Evol. Microbiol.">
        <title>The Global Catalogue of Microorganisms (GCM) 10K type strain sequencing project: providing services to taxonomists for standard genome sequencing and annotation.</title>
        <authorList>
            <consortium name="The Broad Institute Genomics Platform"/>
            <consortium name="The Broad Institute Genome Sequencing Center for Infectious Disease"/>
            <person name="Wu L."/>
            <person name="Ma J."/>
        </authorList>
    </citation>
    <scope>NUCLEOTIDE SEQUENCE [LARGE SCALE GENOMIC DNA]</scope>
    <source>
        <strain evidence="4">CGMCC 1.15288</strain>
    </source>
</reference>
<feature type="domain" description="N-acetyltransferase" evidence="2">
    <location>
        <begin position="33"/>
        <end position="120"/>
    </location>
</feature>
<accession>A0ABQ1YEH2</accession>
<evidence type="ECO:0000259" key="2">
    <source>
        <dbReference type="PROSITE" id="PS51729"/>
    </source>
</evidence>
<proteinExistence type="predicted"/>
<name>A0ABQ1YEH2_9BACT</name>
<evidence type="ECO:0000313" key="3">
    <source>
        <dbReference type="EMBL" id="GGH23150.1"/>
    </source>
</evidence>
<dbReference type="PROSITE" id="PS51186">
    <property type="entry name" value="GNAT"/>
    <property type="match status" value="1"/>
</dbReference>
<dbReference type="InterPro" id="IPR045057">
    <property type="entry name" value="Gcn5-rel_NAT"/>
</dbReference>
<dbReference type="PANTHER" id="PTHR31435">
    <property type="entry name" value="PROTEIN NATD1"/>
    <property type="match status" value="1"/>
</dbReference>
<keyword evidence="4" id="KW-1185">Reference proteome</keyword>
<dbReference type="Gene3D" id="3.40.630.30">
    <property type="match status" value="1"/>
</dbReference>
<dbReference type="Proteomes" id="UP000600214">
    <property type="component" value="Unassembled WGS sequence"/>
</dbReference>
<dbReference type="PROSITE" id="PS51729">
    <property type="entry name" value="GNAT_YJDJ"/>
    <property type="match status" value="1"/>
</dbReference>
<dbReference type="InterPro" id="IPR031165">
    <property type="entry name" value="GNAT_YJDJ"/>
</dbReference>
<dbReference type="InterPro" id="IPR000182">
    <property type="entry name" value="GNAT_dom"/>
</dbReference>
<evidence type="ECO:0000313" key="4">
    <source>
        <dbReference type="Proteomes" id="UP000600214"/>
    </source>
</evidence>
<sequence>MAHSDWGRKIMDIFAPDVTHFKQKFMAEIKFNLDNRRRGAFYVEEDGKQVGEMVIGLSETVLTVYHTEVDPAMEGRGLARKMLDAMVAYAREHGLQVLPLCEYVHGQFRRHPEEFSDIWQK</sequence>
<dbReference type="PANTHER" id="PTHR31435:SF10">
    <property type="entry name" value="BSR4717 PROTEIN"/>
    <property type="match status" value="1"/>
</dbReference>
<dbReference type="CDD" id="cd04301">
    <property type="entry name" value="NAT_SF"/>
    <property type="match status" value="1"/>
</dbReference>
<dbReference type="InterPro" id="IPR016181">
    <property type="entry name" value="Acyl_CoA_acyltransferase"/>
</dbReference>
<dbReference type="SUPFAM" id="SSF55729">
    <property type="entry name" value="Acyl-CoA N-acyltransferases (Nat)"/>
    <property type="match status" value="1"/>
</dbReference>
<dbReference type="EMBL" id="BMIA01000001">
    <property type="protein sequence ID" value="GGH23150.1"/>
    <property type="molecule type" value="Genomic_DNA"/>
</dbReference>
<comment type="caution">
    <text evidence="3">The sequence shown here is derived from an EMBL/GenBank/DDBJ whole genome shotgun (WGS) entry which is preliminary data.</text>
</comment>
<evidence type="ECO:0008006" key="5">
    <source>
        <dbReference type="Google" id="ProtNLM"/>
    </source>
</evidence>
<gene>
    <name evidence="3" type="ORF">GCM10007423_05510</name>
</gene>
<dbReference type="Pfam" id="PF14542">
    <property type="entry name" value="Acetyltransf_CG"/>
    <property type="match status" value="1"/>
</dbReference>
<organism evidence="3 4">
    <name type="scientific">Dyadobacter endophyticus</name>
    <dbReference type="NCBI Taxonomy" id="1749036"/>
    <lineage>
        <taxon>Bacteria</taxon>
        <taxon>Pseudomonadati</taxon>
        <taxon>Bacteroidota</taxon>
        <taxon>Cytophagia</taxon>
        <taxon>Cytophagales</taxon>
        <taxon>Spirosomataceae</taxon>
        <taxon>Dyadobacter</taxon>
    </lineage>
</organism>
<protein>
    <recommendedName>
        <fullName evidence="5">N-acetyltransferase domain-containing protein</fullName>
    </recommendedName>
</protein>
<evidence type="ECO:0000259" key="1">
    <source>
        <dbReference type="PROSITE" id="PS51186"/>
    </source>
</evidence>